<organism evidence="2 3">
    <name type="scientific">Ophiophagus hannah</name>
    <name type="common">King cobra</name>
    <name type="synonym">Naja hannah</name>
    <dbReference type="NCBI Taxonomy" id="8665"/>
    <lineage>
        <taxon>Eukaryota</taxon>
        <taxon>Metazoa</taxon>
        <taxon>Chordata</taxon>
        <taxon>Craniata</taxon>
        <taxon>Vertebrata</taxon>
        <taxon>Euteleostomi</taxon>
        <taxon>Lepidosauria</taxon>
        <taxon>Squamata</taxon>
        <taxon>Bifurcata</taxon>
        <taxon>Unidentata</taxon>
        <taxon>Episquamata</taxon>
        <taxon>Toxicofera</taxon>
        <taxon>Serpentes</taxon>
        <taxon>Colubroidea</taxon>
        <taxon>Elapidae</taxon>
        <taxon>Elapinae</taxon>
        <taxon>Ophiophagus</taxon>
    </lineage>
</organism>
<dbReference type="Proteomes" id="UP000018936">
    <property type="component" value="Unassembled WGS sequence"/>
</dbReference>
<keyword evidence="3" id="KW-1185">Reference proteome</keyword>
<evidence type="ECO:0000313" key="2">
    <source>
        <dbReference type="EMBL" id="ETE61459.1"/>
    </source>
</evidence>
<gene>
    <name evidence="2" type="ORF">L345_12786</name>
</gene>
<proteinExistence type="predicted"/>
<comment type="caution">
    <text evidence="2">The sequence shown here is derived from an EMBL/GenBank/DDBJ whole genome shotgun (WGS) entry which is preliminary data.</text>
</comment>
<evidence type="ECO:0000313" key="3">
    <source>
        <dbReference type="Proteomes" id="UP000018936"/>
    </source>
</evidence>
<accession>V8NGQ6</accession>
<reference evidence="2 3" key="1">
    <citation type="journal article" date="2013" name="Proc. Natl. Acad. Sci. U.S.A.">
        <title>The king cobra genome reveals dynamic gene evolution and adaptation in the snake venom system.</title>
        <authorList>
            <person name="Vonk F.J."/>
            <person name="Casewell N.R."/>
            <person name="Henkel C.V."/>
            <person name="Heimberg A.M."/>
            <person name="Jansen H.J."/>
            <person name="McCleary R.J."/>
            <person name="Kerkkamp H.M."/>
            <person name="Vos R.A."/>
            <person name="Guerreiro I."/>
            <person name="Calvete J.J."/>
            <person name="Wuster W."/>
            <person name="Woods A.E."/>
            <person name="Logan J.M."/>
            <person name="Harrison R.A."/>
            <person name="Castoe T.A."/>
            <person name="de Koning A.P."/>
            <person name="Pollock D.D."/>
            <person name="Yandell M."/>
            <person name="Calderon D."/>
            <person name="Renjifo C."/>
            <person name="Currier R.B."/>
            <person name="Salgado D."/>
            <person name="Pla D."/>
            <person name="Sanz L."/>
            <person name="Hyder A.S."/>
            <person name="Ribeiro J.M."/>
            <person name="Arntzen J.W."/>
            <person name="van den Thillart G.E."/>
            <person name="Boetzer M."/>
            <person name="Pirovano W."/>
            <person name="Dirks R.P."/>
            <person name="Spaink H.P."/>
            <person name="Duboule D."/>
            <person name="McGlinn E."/>
            <person name="Kini R.M."/>
            <person name="Richardson M.K."/>
        </authorList>
    </citation>
    <scope>NUCLEOTIDE SEQUENCE</scope>
    <source>
        <tissue evidence="2">Blood</tissue>
    </source>
</reference>
<dbReference type="AlphaFoldDB" id="V8NGQ6"/>
<feature type="region of interest" description="Disordered" evidence="1">
    <location>
        <begin position="442"/>
        <end position="464"/>
    </location>
</feature>
<evidence type="ECO:0000256" key="1">
    <source>
        <dbReference type="SAM" id="MobiDB-lite"/>
    </source>
</evidence>
<sequence length="705" mass="77252">MVLSEWQVHTAPFPQTAGTSLGGGGWGPLPYKVTLDSSVLGYQQKRIVVAQGWAVGSLGCSLSLAVFLQMLPDPASNNASKHTLGQRGRGRSQSFDILSLDHKVSLLQSSWLNQIGAGGLRLGKEMTSFLPEDCHLQTFQGSDGGKRGSERVAGMPACSSICASSWHLHARVELHLCKCLPLAHKWSCLPLGQPRGLPAAWAAQFRTGPVPGHGPEDGDPCSNTRIEADGTEASLARQQRPCPQTDNQAIQCLACSAPHLTRQASRPCVRLTVPNCKSESFSQFKRPKGAHETNVLTSGNSTQRTQDDCSQPQRRNCQTPKCEHLALLQIQISRHWGVGRGASIGRIAFFMVQDKEEIPSVPLDASQSDLSKTRLFLGIYGLPPREFFSRVMLAVEFWELKFTHLEMSKVGKDCPRATGPVDRWIFQMTQEKGSEPLSWACQDPHPGNGGLHVPEDHKPESPSPPLPFQTLPQLIPQPACFKTGASQTWPLKACGLHQPVMMAGEFLGVEVHKSHKWLSLEALVLEPEQAPELPKGESLPLFGGTFVSTIVSLILLLEGETKVDSSTLNRGETVLTNPLLPLTRVEVLLGGKNPQKSKQKGCAPCPNNSHSPTLYTRVKLRGPKFTLSPARSYTIVHYRDEQWNNYRVKPSLLSITNRLQHQGKCAACAPFVIGLSPPWHVLGKKHHKDLRLNTQDVRTLAKVLA</sequence>
<feature type="compositionally biased region" description="Polar residues" evidence="1">
    <location>
        <begin position="294"/>
        <end position="313"/>
    </location>
</feature>
<dbReference type="EMBL" id="AZIM01003890">
    <property type="protein sequence ID" value="ETE61459.1"/>
    <property type="molecule type" value="Genomic_DNA"/>
</dbReference>
<feature type="non-terminal residue" evidence="2">
    <location>
        <position position="1"/>
    </location>
</feature>
<name>V8NGQ6_OPHHA</name>
<protein>
    <submittedName>
        <fullName evidence="2">Uncharacterized protein</fullName>
    </submittedName>
</protein>
<feature type="region of interest" description="Disordered" evidence="1">
    <location>
        <begin position="287"/>
        <end position="313"/>
    </location>
</feature>